<feature type="compositionally biased region" description="Pro residues" evidence="1">
    <location>
        <begin position="152"/>
        <end position="161"/>
    </location>
</feature>
<reference evidence="3" key="1">
    <citation type="submission" date="2022-05" db="EMBL/GenBank/DDBJ databases">
        <title>Schlegelella sp. nov., isolated from mangrove soil.</title>
        <authorList>
            <person name="Liu Y."/>
            <person name="Ge X."/>
            <person name="Liu W."/>
        </authorList>
    </citation>
    <scope>NUCLEOTIDE SEQUENCE</scope>
    <source>
        <strain evidence="3">S2-27</strain>
    </source>
</reference>
<feature type="region of interest" description="Disordered" evidence="1">
    <location>
        <begin position="141"/>
        <end position="183"/>
    </location>
</feature>
<accession>A0ABT0YTM8</accession>
<gene>
    <name evidence="3" type="ORF">M8A51_19075</name>
</gene>
<organism evidence="3 4">
    <name type="scientific">Caldimonas mangrovi</name>
    <dbReference type="NCBI Taxonomy" id="2944811"/>
    <lineage>
        <taxon>Bacteria</taxon>
        <taxon>Pseudomonadati</taxon>
        <taxon>Pseudomonadota</taxon>
        <taxon>Betaproteobacteria</taxon>
        <taxon>Burkholderiales</taxon>
        <taxon>Sphaerotilaceae</taxon>
        <taxon>Caldimonas</taxon>
    </lineage>
</organism>
<evidence type="ECO:0000256" key="2">
    <source>
        <dbReference type="SAM" id="SignalP"/>
    </source>
</evidence>
<feature type="chain" id="PRO_5047529234" description="DUF4124 domain-containing protein" evidence="2">
    <location>
        <begin position="28"/>
        <end position="183"/>
    </location>
</feature>
<protein>
    <recommendedName>
        <fullName evidence="5">DUF4124 domain-containing protein</fullName>
    </recommendedName>
</protein>
<dbReference type="Proteomes" id="UP001165541">
    <property type="component" value="Unassembled WGS sequence"/>
</dbReference>
<evidence type="ECO:0000256" key="1">
    <source>
        <dbReference type="SAM" id="MobiDB-lite"/>
    </source>
</evidence>
<keyword evidence="2" id="KW-0732">Signal</keyword>
<evidence type="ECO:0000313" key="3">
    <source>
        <dbReference type="EMBL" id="MCM5681634.1"/>
    </source>
</evidence>
<comment type="caution">
    <text evidence="3">The sequence shown here is derived from an EMBL/GenBank/DDBJ whole genome shotgun (WGS) entry which is preliminary data.</text>
</comment>
<name>A0ABT0YTM8_9BURK</name>
<keyword evidence="4" id="KW-1185">Reference proteome</keyword>
<dbReference type="EMBL" id="JAMKFE010000013">
    <property type="protein sequence ID" value="MCM5681634.1"/>
    <property type="molecule type" value="Genomic_DNA"/>
</dbReference>
<feature type="signal peptide" evidence="2">
    <location>
        <begin position="1"/>
        <end position="27"/>
    </location>
</feature>
<evidence type="ECO:0008006" key="5">
    <source>
        <dbReference type="Google" id="ProtNLM"/>
    </source>
</evidence>
<evidence type="ECO:0000313" key="4">
    <source>
        <dbReference type="Proteomes" id="UP001165541"/>
    </source>
</evidence>
<sequence length="183" mass="20396">MRLTCSTPSFVACLVCAAALAVGPAIAAEGERAPQTVYQQRLPDGRIVFSDRPEPGAVTERNWSFVPDDPVQAAARREAARAEANEIHQRVQRAADYRQQLDNELEIERMRRAQALALLEAERERTARQLAEQTPPAVVIPGWHRPWLPGVRPAPRPPWEPRPWSAPAARPADKPASLNVPRR</sequence>
<proteinExistence type="predicted"/>